<dbReference type="Pfam" id="PF13306">
    <property type="entry name" value="LRR_5"/>
    <property type="match status" value="1"/>
</dbReference>
<dbReference type="InterPro" id="IPR032675">
    <property type="entry name" value="LRR_dom_sf"/>
</dbReference>
<evidence type="ECO:0000313" key="2">
    <source>
        <dbReference type="Proteomes" id="UP001470230"/>
    </source>
</evidence>
<dbReference type="Proteomes" id="UP001470230">
    <property type="component" value="Unassembled WGS sequence"/>
</dbReference>
<accession>A0ABR2L1C8</accession>
<comment type="caution">
    <text evidence="1">The sequence shown here is derived from an EMBL/GenBank/DDBJ whole genome shotgun (WGS) entry which is preliminary data.</text>
</comment>
<dbReference type="EMBL" id="JAPFFF010000002">
    <property type="protein sequence ID" value="KAK8896776.1"/>
    <property type="molecule type" value="Genomic_DNA"/>
</dbReference>
<sequence>MSKINLPKYITYIGTQTFFRCAYLNSIVIPEFVTLIDNLAFGSCERLKSVTYLGEKPPLFSSDSFEETKIEKVYVKKGYQGSSFCNYSIEFLPDTFQDDL</sequence>
<dbReference type="Gene3D" id="3.80.10.10">
    <property type="entry name" value="Ribonuclease Inhibitor"/>
    <property type="match status" value="1"/>
</dbReference>
<proteinExistence type="predicted"/>
<evidence type="ECO:0000313" key="1">
    <source>
        <dbReference type="EMBL" id="KAK8896776.1"/>
    </source>
</evidence>
<organism evidence="1 2">
    <name type="scientific">Tritrichomonas musculus</name>
    <dbReference type="NCBI Taxonomy" id="1915356"/>
    <lineage>
        <taxon>Eukaryota</taxon>
        <taxon>Metamonada</taxon>
        <taxon>Parabasalia</taxon>
        <taxon>Tritrichomonadida</taxon>
        <taxon>Tritrichomonadidae</taxon>
        <taxon>Tritrichomonas</taxon>
    </lineage>
</organism>
<name>A0ABR2L1C8_9EUKA</name>
<evidence type="ECO:0008006" key="3">
    <source>
        <dbReference type="Google" id="ProtNLM"/>
    </source>
</evidence>
<gene>
    <name evidence="1" type="ORF">M9Y10_014693</name>
</gene>
<dbReference type="InterPro" id="IPR026906">
    <property type="entry name" value="LRR_5"/>
</dbReference>
<keyword evidence="2" id="KW-1185">Reference proteome</keyword>
<reference evidence="1 2" key="1">
    <citation type="submission" date="2024-04" db="EMBL/GenBank/DDBJ databases">
        <title>Tritrichomonas musculus Genome.</title>
        <authorList>
            <person name="Alves-Ferreira E."/>
            <person name="Grigg M."/>
            <person name="Lorenzi H."/>
            <person name="Galac M."/>
        </authorList>
    </citation>
    <scope>NUCLEOTIDE SEQUENCE [LARGE SCALE GENOMIC DNA]</scope>
    <source>
        <strain evidence="1 2">EAF2021</strain>
    </source>
</reference>
<protein>
    <recommendedName>
        <fullName evidence="3">Leucine-rich repeat domain-containing protein</fullName>
    </recommendedName>
</protein>